<evidence type="ECO:0000256" key="8">
    <source>
        <dbReference type="SAM" id="Phobius"/>
    </source>
</evidence>
<dbReference type="PANTHER" id="PTHR45711:SF6">
    <property type="entry name" value="CHLORIDE CHANNEL PROTEIN"/>
    <property type="match status" value="1"/>
</dbReference>
<feature type="domain" description="RCK C-terminal" evidence="9">
    <location>
        <begin position="433"/>
        <end position="514"/>
    </location>
</feature>
<dbReference type="Pfam" id="PF02080">
    <property type="entry name" value="TrkA_C"/>
    <property type="match status" value="1"/>
</dbReference>
<dbReference type="InterPro" id="IPR006037">
    <property type="entry name" value="RCK_C"/>
</dbReference>
<evidence type="ECO:0000256" key="5">
    <source>
        <dbReference type="ARBA" id="ARBA00023065"/>
    </source>
</evidence>
<dbReference type="CDD" id="cd01031">
    <property type="entry name" value="EriC"/>
    <property type="match status" value="1"/>
</dbReference>
<evidence type="ECO:0000256" key="7">
    <source>
        <dbReference type="ARBA" id="ARBA00023214"/>
    </source>
</evidence>
<comment type="subcellular location">
    <subcellularLocation>
        <location evidence="1">Membrane</location>
        <topology evidence="1">Multi-pass membrane protein</topology>
    </subcellularLocation>
</comment>
<dbReference type="PATRIC" id="fig|319652.3.peg.1288"/>
<keyword evidence="5" id="KW-0406">Ion transport</keyword>
<dbReference type="Proteomes" id="UP000051568">
    <property type="component" value="Unassembled WGS sequence"/>
</dbReference>
<feature type="transmembrane region" description="Helical" evidence="8">
    <location>
        <begin position="271"/>
        <end position="294"/>
    </location>
</feature>
<keyword evidence="4 8" id="KW-1133">Transmembrane helix</keyword>
<dbReference type="Gene3D" id="3.30.70.1450">
    <property type="entry name" value="Regulator of K+ conductance, C-terminal domain"/>
    <property type="match status" value="1"/>
</dbReference>
<evidence type="ECO:0000256" key="4">
    <source>
        <dbReference type="ARBA" id="ARBA00022989"/>
    </source>
</evidence>
<dbReference type="PANTHER" id="PTHR45711">
    <property type="entry name" value="CHLORIDE CHANNEL PROTEIN"/>
    <property type="match status" value="1"/>
</dbReference>
<dbReference type="GO" id="GO:0005886">
    <property type="term" value="C:plasma membrane"/>
    <property type="evidence" value="ECO:0007669"/>
    <property type="project" value="TreeGrafter"/>
</dbReference>
<feature type="transmembrane region" description="Helical" evidence="8">
    <location>
        <begin position="401"/>
        <end position="424"/>
    </location>
</feature>
<feature type="transmembrane region" description="Helical" evidence="8">
    <location>
        <begin position="233"/>
        <end position="251"/>
    </location>
</feature>
<keyword evidence="7" id="KW-0868">Chloride</keyword>
<dbReference type="GO" id="GO:0006813">
    <property type="term" value="P:potassium ion transport"/>
    <property type="evidence" value="ECO:0007669"/>
    <property type="project" value="InterPro"/>
</dbReference>
<reference evidence="10 11" key="1">
    <citation type="journal article" date="2015" name="Genome Announc.">
        <title>Expanding the biotechnology potential of lactobacilli through comparative genomics of 213 strains and associated genera.</title>
        <authorList>
            <person name="Sun Z."/>
            <person name="Harris H.M."/>
            <person name="McCann A."/>
            <person name="Guo C."/>
            <person name="Argimon S."/>
            <person name="Zhang W."/>
            <person name="Yang X."/>
            <person name="Jeffery I.B."/>
            <person name="Cooney J.C."/>
            <person name="Kagawa T.F."/>
            <person name="Liu W."/>
            <person name="Song Y."/>
            <person name="Salvetti E."/>
            <person name="Wrobel A."/>
            <person name="Rasinkangas P."/>
            <person name="Parkhill J."/>
            <person name="Rea M.C."/>
            <person name="O'Sullivan O."/>
            <person name="Ritari J."/>
            <person name="Douillard F.P."/>
            <person name="Paul Ross R."/>
            <person name="Yang R."/>
            <person name="Briner A.E."/>
            <person name="Felis G.E."/>
            <person name="de Vos W.M."/>
            <person name="Barrangou R."/>
            <person name="Klaenhammer T.R."/>
            <person name="Caufield P.W."/>
            <person name="Cui Y."/>
            <person name="Zhang H."/>
            <person name="O'Toole P.W."/>
        </authorList>
    </citation>
    <scope>NUCLEOTIDE SEQUENCE [LARGE SCALE GENOMIC DNA]</scope>
    <source>
        <strain evidence="10 11">DSM 17757</strain>
    </source>
</reference>
<sequence length="520" mass="56935">MMQWKGTKSTQKNKPDQTRLLSILKGCLIGILAGFVVSAFRQMIVQSLNFVVFMYKQIALNWWLLPVWIILMINLAIFVGYLGKQFPEIKGSGIPQVEGQLSGNLEYAWWPVLWRKFVGGILAIGPGLFLGREGPSIQLGATIGQGYAELSHESEVDRRVFIASGAAAGLSAAFNAPIASTLFVLEEVYHNFSPLIWTTALASAITANFVSTGFFGLTPVLHIVYARALPLTMYPHVLLLGIFLGVMGFVYQRVLLKMNDWYKALLRFPDWLFGIVPFLLVIPLGFLVPQLLGGGNSVILQIATQLPGLSLLIGIFLIRFIFSMISYGSGLPGGIFLPILSLGAILGAIYGQTMISLGLFPPAYLTNFIVIAMAGYFAGIGKAPFTAILLITEMVGTLHHLMPLAVVSITAYLVVDLLGGAPIYESLLHRIVKPTMPHSGGKLDRIEFPIFAGSYLAGHQVRDFKWPQNSLLVAVRRGEREIIPHGDTLLLAGDTLIISTDHRNRGHLFHLLNQLPIETG</sequence>
<dbReference type="Gene3D" id="1.10.3080.10">
    <property type="entry name" value="Clc chloride channel"/>
    <property type="match status" value="1"/>
</dbReference>
<feature type="transmembrane region" description="Helical" evidence="8">
    <location>
        <begin position="306"/>
        <end position="325"/>
    </location>
</feature>
<dbReference type="PRINTS" id="PR00762">
    <property type="entry name" value="CLCHANNEL"/>
</dbReference>
<evidence type="ECO:0000313" key="10">
    <source>
        <dbReference type="EMBL" id="KRN66682.1"/>
    </source>
</evidence>
<feature type="transmembrane region" description="Helical" evidence="8">
    <location>
        <begin position="363"/>
        <end position="381"/>
    </location>
</feature>
<dbReference type="InterPro" id="IPR014743">
    <property type="entry name" value="Cl-channel_core"/>
</dbReference>
<dbReference type="PROSITE" id="PS51202">
    <property type="entry name" value="RCK_C"/>
    <property type="match status" value="1"/>
</dbReference>
<evidence type="ECO:0000256" key="1">
    <source>
        <dbReference type="ARBA" id="ARBA00004141"/>
    </source>
</evidence>
<evidence type="ECO:0000313" key="11">
    <source>
        <dbReference type="Proteomes" id="UP000051568"/>
    </source>
</evidence>
<keyword evidence="2" id="KW-0813">Transport</keyword>
<dbReference type="EMBL" id="JQBR01000004">
    <property type="protein sequence ID" value="KRN66682.1"/>
    <property type="molecule type" value="Genomic_DNA"/>
</dbReference>
<proteinExistence type="predicted"/>
<evidence type="ECO:0000259" key="9">
    <source>
        <dbReference type="PROSITE" id="PS51202"/>
    </source>
</evidence>
<dbReference type="InterPro" id="IPR036721">
    <property type="entry name" value="RCK_C_sf"/>
</dbReference>
<feature type="transmembrane region" description="Helical" evidence="8">
    <location>
        <begin position="60"/>
        <end position="82"/>
    </location>
</feature>
<dbReference type="GO" id="GO:0005247">
    <property type="term" value="F:voltage-gated chloride channel activity"/>
    <property type="evidence" value="ECO:0007669"/>
    <property type="project" value="TreeGrafter"/>
</dbReference>
<dbReference type="SUPFAM" id="SSF81340">
    <property type="entry name" value="Clc chloride channel"/>
    <property type="match status" value="1"/>
</dbReference>
<keyword evidence="11" id="KW-1185">Reference proteome</keyword>
<keyword evidence="3 8" id="KW-0812">Transmembrane</keyword>
<comment type="caution">
    <text evidence="10">The sequence shown here is derived from an EMBL/GenBank/DDBJ whole genome shotgun (WGS) entry which is preliminary data.</text>
</comment>
<dbReference type="InterPro" id="IPR001807">
    <property type="entry name" value="ClC"/>
</dbReference>
<dbReference type="STRING" id="319652.IV80_GL001273"/>
<organism evidence="10 11">
    <name type="scientific">Pediococcus cellicola</name>
    <dbReference type="NCBI Taxonomy" id="319652"/>
    <lineage>
        <taxon>Bacteria</taxon>
        <taxon>Bacillati</taxon>
        <taxon>Bacillota</taxon>
        <taxon>Bacilli</taxon>
        <taxon>Lactobacillales</taxon>
        <taxon>Lactobacillaceae</taxon>
        <taxon>Pediococcus</taxon>
    </lineage>
</organism>
<feature type="transmembrane region" description="Helical" evidence="8">
    <location>
        <begin position="195"/>
        <end position="221"/>
    </location>
</feature>
<dbReference type="Pfam" id="PF00654">
    <property type="entry name" value="Voltage_CLC"/>
    <property type="match status" value="1"/>
</dbReference>
<evidence type="ECO:0000256" key="6">
    <source>
        <dbReference type="ARBA" id="ARBA00023136"/>
    </source>
</evidence>
<evidence type="ECO:0000256" key="2">
    <source>
        <dbReference type="ARBA" id="ARBA00022448"/>
    </source>
</evidence>
<protein>
    <submittedName>
        <fullName evidence="10">Chloride channel protein</fullName>
    </submittedName>
</protein>
<dbReference type="AlphaFoldDB" id="A0A0R2IXV9"/>
<evidence type="ECO:0000256" key="3">
    <source>
        <dbReference type="ARBA" id="ARBA00022692"/>
    </source>
</evidence>
<dbReference type="GO" id="GO:0008324">
    <property type="term" value="F:monoatomic cation transmembrane transporter activity"/>
    <property type="evidence" value="ECO:0007669"/>
    <property type="project" value="InterPro"/>
</dbReference>
<accession>A0A0R2IXV9</accession>
<dbReference type="SUPFAM" id="SSF116726">
    <property type="entry name" value="TrkA C-terminal domain-like"/>
    <property type="match status" value="1"/>
</dbReference>
<name>A0A0R2IXV9_9LACO</name>
<feature type="transmembrane region" description="Helical" evidence="8">
    <location>
        <begin position="20"/>
        <end position="40"/>
    </location>
</feature>
<gene>
    <name evidence="10" type="ORF">IV80_GL001273</name>
</gene>
<keyword evidence="6 8" id="KW-0472">Membrane</keyword>
<feature type="transmembrane region" description="Helical" evidence="8">
    <location>
        <begin position="331"/>
        <end position="351"/>
    </location>
</feature>